<dbReference type="RefSeq" id="WP_149818456.1">
    <property type="nucleotide sequence ID" value="NZ_VUOA01000024.1"/>
</dbReference>
<accession>A0A5B2VE47</accession>
<dbReference type="InterPro" id="IPR036097">
    <property type="entry name" value="HisK_dim/P_sf"/>
</dbReference>
<evidence type="ECO:0000256" key="2">
    <source>
        <dbReference type="ARBA" id="ARBA00012438"/>
    </source>
</evidence>
<keyword evidence="3 4" id="KW-0597">Phosphoprotein</keyword>
<dbReference type="PRINTS" id="PR00344">
    <property type="entry name" value="BCTRLSENSOR"/>
</dbReference>
<dbReference type="PROSITE" id="PS50112">
    <property type="entry name" value="PAS"/>
    <property type="match status" value="1"/>
</dbReference>
<feature type="region of interest" description="Disordered" evidence="5">
    <location>
        <begin position="1"/>
        <end position="64"/>
    </location>
</feature>
<dbReference type="InterPro" id="IPR036890">
    <property type="entry name" value="HATPase_C_sf"/>
</dbReference>
<dbReference type="InterPro" id="IPR003661">
    <property type="entry name" value="HisK_dim/P_dom"/>
</dbReference>
<dbReference type="InterPro" id="IPR005467">
    <property type="entry name" value="His_kinase_dom"/>
</dbReference>
<name>A0A5B2VE47_9HYPH</name>
<dbReference type="AlphaFoldDB" id="A0A5B2VE47"/>
<dbReference type="Gene3D" id="3.30.450.20">
    <property type="entry name" value="PAS domain"/>
    <property type="match status" value="1"/>
</dbReference>
<dbReference type="InterPro" id="IPR035965">
    <property type="entry name" value="PAS-like_dom_sf"/>
</dbReference>
<evidence type="ECO:0000256" key="4">
    <source>
        <dbReference type="PROSITE-ProRule" id="PRU00169"/>
    </source>
</evidence>
<dbReference type="EC" id="2.7.13.3" evidence="2"/>
<evidence type="ECO:0000256" key="5">
    <source>
        <dbReference type="SAM" id="MobiDB-lite"/>
    </source>
</evidence>
<protein>
    <recommendedName>
        <fullName evidence="2">histidine kinase</fullName>
        <ecNumber evidence="2">2.7.13.3</ecNumber>
    </recommendedName>
</protein>
<feature type="compositionally biased region" description="Basic and acidic residues" evidence="5">
    <location>
        <begin position="1"/>
        <end position="16"/>
    </location>
</feature>
<comment type="catalytic activity">
    <reaction evidence="1">
        <text>ATP + protein L-histidine = ADP + protein N-phospho-L-histidine.</text>
        <dbReference type="EC" id="2.7.13.3"/>
    </reaction>
</comment>
<feature type="modified residue" description="4-aspartylphosphate" evidence="4">
    <location>
        <position position="513"/>
    </location>
</feature>
<sequence length="607" mass="65672">MDDETAKDNRPPHSGDGEPYAESVDRTSGKGQSEGVPAAGLPDESSYSPTGGPGVLHWQEGTITRPGLDDRGGVFFAAIEMTRMPMILTDPNRPDNPIAFANRAFLDLTGYAEDEVVGRNCRFLQGAQTNPDTVSELRDAVLAKRAISTEILNYKRDGTPFWNAVFVGPVFDRGGKLLYFFASQLDVTRRRSSEQAFRQAQKMEAIGQLTAGLAHDFNNLLQVVEGNLEIVADDPLTDRQRRALDTAMRSVERGSRLTRQLLAFARRTRLEPKPINLNALFIEFGDMLSSTLGSSVELVLNLKQRLPACLVDPTHLEMALLNVLINARDALGPKGGVVTASTELVRLDADTEAHELPPGEYIALSVRDEGPGMPPRVLERATEPFFTTKEVGKGTGLGLAMVQGFVQQSRGRLELDSTPGRGTTVRMLFPTTAQAEALAAESRSPASTGRALQDDPRGMAETILVVEDSDDVLDLARNHLSNLGYTVLTARSGEEALAAYEAAGGHVDILFTDIAMPGGINGLVLAQRLRERQPGLPVLLTTGYNDELVTDGPGAPGMDVLGKPYRRSELADRVRAALNQAAARHARGETVEAPRRQPRQPNPAAEG</sequence>
<dbReference type="OrthoDB" id="9796100at2"/>
<dbReference type="Pfam" id="PF00072">
    <property type="entry name" value="Response_reg"/>
    <property type="match status" value="1"/>
</dbReference>
<keyword evidence="11" id="KW-1185">Reference proteome</keyword>
<dbReference type="InterPro" id="IPR004358">
    <property type="entry name" value="Sig_transdc_His_kin-like_C"/>
</dbReference>
<evidence type="ECO:0000313" key="11">
    <source>
        <dbReference type="Proteomes" id="UP000323142"/>
    </source>
</evidence>
<feature type="domain" description="PAS" evidence="8">
    <location>
        <begin position="78"/>
        <end position="150"/>
    </location>
</feature>
<evidence type="ECO:0000259" key="7">
    <source>
        <dbReference type="PROSITE" id="PS50110"/>
    </source>
</evidence>
<dbReference type="GO" id="GO:0000155">
    <property type="term" value="F:phosphorelay sensor kinase activity"/>
    <property type="evidence" value="ECO:0007669"/>
    <property type="project" value="InterPro"/>
</dbReference>
<evidence type="ECO:0000313" key="10">
    <source>
        <dbReference type="EMBL" id="KAA2236692.1"/>
    </source>
</evidence>
<dbReference type="Pfam" id="PF02518">
    <property type="entry name" value="HATPase_c"/>
    <property type="match status" value="1"/>
</dbReference>
<evidence type="ECO:0000256" key="1">
    <source>
        <dbReference type="ARBA" id="ARBA00000085"/>
    </source>
</evidence>
<dbReference type="SUPFAM" id="SSF55785">
    <property type="entry name" value="PYP-like sensor domain (PAS domain)"/>
    <property type="match status" value="1"/>
</dbReference>
<dbReference type="InterPro" id="IPR011006">
    <property type="entry name" value="CheY-like_superfamily"/>
</dbReference>
<dbReference type="EMBL" id="VUOA01000024">
    <property type="protein sequence ID" value="KAA2236692.1"/>
    <property type="molecule type" value="Genomic_DNA"/>
</dbReference>
<dbReference type="SMART" id="SM00448">
    <property type="entry name" value="REC"/>
    <property type="match status" value="1"/>
</dbReference>
<dbReference type="CDD" id="cd00082">
    <property type="entry name" value="HisKA"/>
    <property type="match status" value="1"/>
</dbReference>
<gene>
    <name evidence="10" type="ORF">F0L46_13755</name>
</gene>
<feature type="region of interest" description="Disordered" evidence="5">
    <location>
        <begin position="581"/>
        <end position="607"/>
    </location>
</feature>
<dbReference type="SUPFAM" id="SSF55874">
    <property type="entry name" value="ATPase domain of HSP90 chaperone/DNA topoisomerase II/histidine kinase"/>
    <property type="match status" value="1"/>
</dbReference>
<dbReference type="InterPro" id="IPR001610">
    <property type="entry name" value="PAC"/>
</dbReference>
<dbReference type="Pfam" id="PF00512">
    <property type="entry name" value="HisKA"/>
    <property type="match status" value="1"/>
</dbReference>
<dbReference type="NCBIfam" id="TIGR00229">
    <property type="entry name" value="sensory_box"/>
    <property type="match status" value="1"/>
</dbReference>
<dbReference type="SMART" id="SM00387">
    <property type="entry name" value="HATPase_c"/>
    <property type="match status" value="1"/>
</dbReference>
<dbReference type="InterPro" id="IPR001789">
    <property type="entry name" value="Sig_transdc_resp-reg_receiver"/>
</dbReference>
<reference evidence="10 11" key="2">
    <citation type="submission" date="2019-09" db="EMBL/GenBank/DDBJ databases">
        <authorList>
            <person name="Jin C."/>
        </authorList>
    </citation>
    <scope>NUCLEOTIDE SEQUENCE [LARGE SCALE GENOMIC DNA]</scope>
    <source>
        <strain evidence="10 11">BN140002</strain>
    </source>
</reference>
<evidence type="ECO:0000259" key="9">
    <source>
        <dbReference type="PROSITE" id="PS50113"/>
    </source>
</evidence>
<evidence type="ECO:0000259" key="6">
    <source>
        <dbReference type="PROSITE" id="PS50109"/>
    </source>
</evidence>
<dbReference type="PANTHER" id="PTHR43065:SF42">
    <property type="entry name" value="TWO-COMPONENT SENSOR PPRA"/>
    <property type="match status" value="1"/>
</dbReference>
<feature type="compositionally biased region" description="Basic and acidic residues" evidence="5">
    <location>
        <begin position="586"/>
        <end position="595"/>
    </location>
</feature>
<dbReference type="SUPFAM" id="SSF47384">
    <property type="entry name" value="Homodimeric domain of signal transducing histidine kinase"/>
    <property type="match status" value="1"/>
</dbReference>
<dbReference type="InterPro" id="IPR000700">
    <property type="entry name" value="PAS-assoc_C"/>
</dbReference>
<dbReference type="PROSITE" id="PS50110">
    <property type="entry name" value="RESPONSE_REGULATORY"/>
    <property type="match status" value="1"/>
</dbReference>
<proteinExistence type="predicted"/>
<dbReference type="InterPro" id="IPR000014">
    <property type="entry name" value="PAS"/>
</dbReference>
<dbReference type="SUPFAM" id="SSF52172">
    <property type="entry name" value="CheY-like"/>
    <property type="match status" value="1"/>
</dbReference>
<dbReference type="CDD" id="cd00130">
    <property type="entry name" value="PAS"/>
    <property type="match status" value="1"/>
</dbReference>
<dbReference type="Gene3D" id="1.10.287.130">
    <property type="match status" value="1"/>
</dbReference>
<evidence type="ECO:0000256" key="3">
    <source>
        <dbReference type="ARBA" id="ARBA00022553"/>
    </source>
</evidence>
<comment type="caution">
    <text evidence="10">The sequence shown here is derived from an EMBL/GenBank/DDBJ whole genome shotgun (WGS) entry which is preliminary data.</text>
</comment>
<dbReference type="NCBIfam" id="NF010076">
    <property type="entry name" value="PRK13557.1"/>
    <property type="match status" value="1"/>
</dbReference>
<reference evidence="10 11" key="1">
    <citation type="submission" date="2019-09" db="EMBL/GenBank/DDBJ databases">
        <title>Salinarimonas rosea gen. nov., sp. nov., a new member of the a-2 subgroup of the Proteobacteria.</title>
        <authorList>
            <person name="Liu J."/>
        </authorList>
    </citation>
    <scope>NUCLEOTIDE SEQUENCE [LARGE SCALE GENOMIC DNA]</scope>
    <source>
        <strain evidence="10 11">BN140002</strain>
    </source>
</reference>
<feature type="domain" description="Response regulatory" evidence="7">
    <location>
        <begin position="462"/>
        <end position="578"/>
    </location>
</feature>
<dbReference type="InterPro" id="IPR003594">
    <property type="entry name" value="HATPase_dom"/>
</dbReference>
<dbReference type="Pfam" id="PF13426">
    <property type="entry name" value="PAS_9"/>
    <property type="match status" value="1"/>
</dbReference>
<dbReference type="Proteomes" id="UP000323142">
    <property type="component" value="Unassembled WGS sequence"/>
</dbReference>
<dbReference type="Gene3D" id="3.40.50.2300">
    <property type="match status" value="1"/>
</dbReference>
<feature type="domain" description="Histidine kinase" evidence="6">
    <location>
        <begin position="212"/>
        <end position="433"/>
    </location>
</feature>
<dbReference type="SMART" id="SM00388">
    <property type="entry name" value="HisKA"/>
    <property type="match status" value="1"/>
</dbReference>
<dbReference type="PANTHER" id="PTHR43065">
    <property type="entry name" value="SENSOR HISTIDINE KINASE"/>
    <property type="match status" value="1"/>
</dbReference>
<dbReference type="SMART" id="SM00086">
    <property type="entry name" value="PAC"/>
    <property type="match status" value="1"/>
</dbReference>
<organism evidence="10 11">
    <name type="scientific">Salinarimonas soli</name>
    <dbReference type="NCBI Taxonomy" id="1638099"/>
    <lineage>
        <taxon>Bacteria</taxon>
        <taxon>Pseudomonadati</taxon>
        <taxon>Pseudomonadota</taxon>
        <taxon>Alphaproteobacteria</taxon>
        <taxon>Hyphomicrobiales</taxon>
        <taxon>Salinarimonadaceae</taxon>
        <taxon>Salinarimonas</taxon>
    </lineage>
</organism>
<evidence type="ECO:0000259" key="8">
    <source>
        <dbReference type="PROSITE" id="PS50112"/>
    </source>
</evidence>
<dbReference type="PROSITE" id="PS50109">
    <property type="entry name" value="HIS_KIN"/>
    <property type="match status" value="1"/>
</dbReference>
<feature type="domain" description="PAC" evidence="9">
    <location>
        <begin position="145"/>
        <end position="199"/>
    </location>
</feature>
<dbReference type="PROSITE" id="PS50113">
    <property type="entry name" value="PAC"/>
    <property type="match status" value="1"/>
</dbReference>
<dbReference type="Gene3D" id="3.30.565.10">
    <property type="entry name" value="Histidine kinase-like ATPase, C-terminal domain"/>
    <property type="match status" value="1"/>
</dbReference>